<evidence type="ECO:0000313" key="2">
    <source>
        <dbReference type="Proteomes" id="UP000515789"/>
    </source>
</evidence>
<evidence type="ECO:0000313" key="1">
    <source>
        <dbReference type="EMBL" id="QMW77130.1"/>
    </source>
</evidence>
<organism evidence="1 2">
    <name type="scientific">Blautia producta</name>
    <dbReference type="NCBI Taxonomy" id="33035"/>
    <lineage>
        <taxon>Bacteria</taxon>
        <taxon>Bacillati</taxon>
        <taxon>Bacillota</taxon>
        <taxon>Clostridia</taxon>
        <taxon>Lachnospirales</taxon>
        <taxon>Lachnospiraceae</taxon>
        <taxon>Blautia</taxon>
    </lineage>
</organism>
<gene>
    <name evidence="1" type="ORF">E5259_05675</name>
</gene>
<name>A0A7G5MR87_9FIRM</name>
<accession>A0A7G5MR87</accession>
<dbReference type="EMBL" id="CP039126">
    <property type="protein sequence ID" value="QMW77130.1"/>
    <property type="molecule type" value="Genomic_DNA"/>
</dbReference>
<sequence>MNEFVREAAKRNGIIIEEKKTGKKKHMSISMKLKRAKTYQKQQEIMSEWAEEWQKDMENTLLKLRRAAMRDDHGEVMHMIDQIKGMSDKRFTGLENAIRIVSDPDRGLEDAENKIE</sequence>
<proteinExistence type="predicted"/>
<dbReference type="RefSeq" id="WP_163118154.1">
    <property type="nucleotide sequence ID" value="NZ_CP039126.1"/>
</dbReference>
<reference evidence="1 2" key="1">
    <citation type="submission" date="2019-04" db="EMBL/GenBank/DDBJ databases">
        <authorList>
            <person name="Schori C."/>
            <person name="Ahrens C."/>
        </authorList>
    </citation>
    <scope>NUCLEOTIDE SEQUENCE [LARGE SCALE GENOMIC DNA]</scope>
    <source>
        <strain evidence="1 2">DSM 2950</strain>
    </source>
</reference>
<dbReference type="Proteomes" id="UP000515789">
    <property type="component" value="Chromosome"/>
</dbReference>
<protein>
    <submittedName>
        <fullName evidence="1">Uncharacterized protein</fullName>
    </submittedName>
</protein>
<dbReference type="AlphaFoldDB" id="A0A7G5MR87"/>
<dbReference type="GeneID" id="75055130"/>